<protein>
    <submittedName>
        <fullName evidence="1">Uncharacterized protein</fullName>
    </submittedName>
</protein>
<evidence type="ECO:0000313" key="1">
    <source>
        <dbReference type="EMBL" id="KRZ46817.1"/>
    </source>
</evidence>
<comment type="caution">
    <text evidence="1">The sequence shown here is derived from an EMBL/GenBank/DDBJ whole genome shotgun (WGS) entry which is preliminary data.</text>
</comment>
<gene>
    <name evidence="1" type="ORF">T02_13402</name>
</gene>
<sequence length="37" mass="4351">MAYSSKDMEKELEVRCTSMNSTIELQRFSGEWSISIY</sequence>
<organism evidence="1 2">
    <name type="scientific">Trichinella nativa</name>
    <dbReference type="NCBI Taxonomy" id="6335"/>
    <lineage>
        <taxon>Eukaryota</taxon>
        <taxon>Metazoa</taxon>
        <taxon>Ecdysozoa</taxon>
        <taxon>Nematoda</taxon>
        <taxon>Enoplea</taxon>
        <taxon>Dorylaimia</taxon>
        <taxon>Trichinellida</taxon>
        <taxon>Trichinellidae</taxon>
        <taxon>Trichinella</taxon>
    </lineage>
</organism>
<reference evidence="1 2" key="1">
    <citation type="submission" date="2015-05" db="EMBL/GenBank/DDBJ databases">
        <title>Evolution of Trichinella species and genotypes.</title>
        <authorList>
            <person name="Korhonen P.K."/>
            <person name="Edoardo P."/>
            <person name="Giuseppe L.R."/>
            <person name="Gasser R.B."/>
        </authorList>
    </citation>
    <scope>NUCLEOTIDE SEQUENCE [LARGE SCALE GENOMIC DNA]</scope>
    <source>
        <strain evidence="1">ISS10</strain>
    </source>
</reference>
<accession>A0A0V1KI10</accession>
<dbReference type="EMBL" id="JYDW01002138">
    <property type="protein sequence ID" value="KRZ46817.1"/>
    <property type="molecule type" value="Genomic_DNA"/>
</dbReference>
<proteinExistence type="predicted"/>
<keyword evidence="2" id="KW-1185">Reference proteome</keyword>
<name>A0A0V1KI10_9BILA</name>
<dbReference type="Proteomes" id="UP000054721">
    <property type="component" value="Unassembled WGS sequence"/>
</dbReference>
<evidence type="ECO:0000313" key="2">
    <source>
        <dbReference type="Proteomes" id="UP000054721"/>
    </source>
</evidence>
<dbReference type="AlphaFoldDB" id="A0A0V1KI10"/>